<dbReference type="CDD" id="cd00293">
    <property type="entry name" value="USP-like"/>
    <property type="match status" value="1"/>
</dbReference>
<accession>A0A0A1YLA9</accession>
<dbReference type="PANTHER" id="PTHR47892">
    <property type="entry name" value="UNIVERSAL STRESS PROTEIN E"/>
    <property type="match status" value="1"/>
</dbReference>
<evidence type="ECO:0000256" key="4">
    <source>
        <dbReference type="ARBA" id="ARBA00037131"/>
    </source>
</evidence>
<evidence type="ECO:0000256" key="2">
    <source>
        <dbReference type="ARBA" id="ARBA00008791"/>
    </source>
</evidence>
<name>A0A0A1YLA9_9PSED</name>
<proteinExistence type="inferred from homology"/>
<dbReference type="eggNOG" id="COG0589">
    <property type="taxonomic scope" value="Bacteria"/>
</dbReference>
<feature type="domain" description="UspA" evidence="5">
    <location>
        <begin position="134"/>
        <end position="272"/>
    </location>
</feature>
<gene>
    <name evidence="6" type="ORF">TMS3_0113365</name>
</gene>
<dbReference type="PANTHER" id="PTHR47892:SF1">
    <property type="entry name" value="UNIVERSAL STRESS PROTEIN E"/>
    <property type="match status" value="1"/>
</dbReference>
<evidence type="ECO:0000259" key="5">
    <source>
        <dbReference type="Pfam" id="PF00582"/>
    </source>
</evidence>
<evidence type="ECO:0000256" key="1">
    <source>
        <dbReference type="ARBA" id="ARBA00004496"/>
    </source>
</evidence>
<protein>
    <submittedName>
        <fullName evidence="6">Universal stress protein UspA</fullName>
    </submittedName>
</protein>
<comment type="subcellular location">
    <subcellularLocation>
        <location evidence="1">Cytoplasm</location>
    </subcellularLocation>
</comment>
<dbReference type="Pfam" id="PF00582">
    <property type="entry name" value="Usp"/>
    <property type="match status" value="2"/>
</dbReference>
<evidence type="ECO:0000256" key="3">
    <source>
        <dbReference type="ARBA" id="ARBA00022490"/>
    </source>
</evidence>
<organism evidence="6 7">
    <name type="scientific">Pseudomonas taeanensis MS-3</name>
    <dbReference type="NCBI Taxonomy" id="1395571"/>
    <lineage>
        <taxon>Bacteria</taxon>
        <taxon>Pseudomonadati</taxon>
        <taxon>Pseudomonadota</taxon>
        <taxon>Gammaproteobacteria</taxon>
        <taxon>Pseudomonadales</taxon>
        <taxon>Pseudomonadaceae</taxon>
        <taxon>Pseudomonas</taxon>
    </lineage>
</organism>
<keyword evidence="7" id="KW-1185">Reference proteome</keyword>
<comment type="function">
    <text evidence="4">Required for resistance to DNA-damaging agents.</text>
</comment>
<dbReference type="InterPro" id="IPR006016">
    <property type="entry name" value="UspA"/>
</dbReference>
<dbReference type="OrthoDB" id="239260at2"/>
<dbReference type="Gene3D" id="3.40.50.12370">
    <property type="match status" value="1"/>
</dbReference>
<reference evidence="6 7" key="1">
    <citation type="journal article" date="2014" name="Genome Announc.">
        <title>Draft Genome Sequence of Petroleum Oil-Degrading Marine Bacterium Pseudomonas taeanensis Strain MS-3, Isolated from a Crude Oil-Contaminated Seashore.</title>
        <authorList>
            <person name="Lee S.Y."/>
            <person name="Kim S.H."/>
            <person name="Lee D.G."/>
            <person name="Shin S."/>
            <person name="Yun S.H."/>
            <person name="Choi C.W."/>
            <person name="Chung Y.H."/>
            <person name="Choi J.S."/>
            <person name="Kahng H.Y."/>
            <person name="Kim S.I."/>
        </authorList>
    </citation>
    <scope>NUCLEOTIDE SEQUENCE [LARGE SCALE GENOMIC DNA]</scope>
    <source>
        <strain evidence="6 7">MS-3</strain>
    </source>
</reference>
<dbReference type="AlphaFoldDB" id="A0A0A1YLA9"/>
<comment type="caution">
    <text evidence="6">The sequence shown here is derived from an EMBL/GenBank/DDBJ whole genome shotgun (WGS) entry which is preliminary data.</text>
</comment>
<keyword evidence="3" id="KW-0963">Cytoplasm</keyword>
<evidence type="ECO:0000313" key="6">
    <source>
        <dbReference type="EMBL" id="KFX69409.1"/>
    </source>
</evidence>
<dbReference type="Proteomes" id="UP000030063">
    <property type="component" value="Unassembled WGS sequence"/>
</dbReference>
<evidence type="ECO:0000313" key="7">
    <source>
        <dbReference type="Proteomes" id="UP000030063"/>
    </source>
</evidence>
<dbReference type="RefSeq" id="WP_025165715.1">
    <property type="nucleotide sequence ID" value="NZ_AWSQ01000003.1"/>
</dbReference>
<dbReference type="STRING" id="1395571.TMS3_0113365"/>
<feature type="domain" description="UspA" evidence="5">
    <location>
        <begin position="6"/>
        <end position="124"/>
    </location>
</feature>
<dbReference type="GO" id="GO:0005737">
    <property type="term" value="C:cytoplasm"/>
    <property type="evidence" value="ECO:0007669"/>
    <property type="project" value="UniProtKB-SubCell"/>
</dbReference>
<comment type="similarity">
    <text evidence="2">Belongs to the universal stress protein A family.</text>
</comment>
<dbReference type="EMBL" id="AWSQ01000003">
    <property type="protein sequence ID" value="KFX69409.1"/>
    <property type="molecule type" value="Genomic_DNA"/>
</dbReference>
<dbReference type="SUPFAM" id="SSF52402">
    <property type="entry name" value="Adenine nucleotide alpha hydrolases-like"/>
    <property type="match status" value="2"/>
</dbReference>
<sequence>MKTIHRTLVVIDPLQSEAQILERAKSIADLTQSHLHLLTCNKKSDLSSHLLDMQEALIDQGFSVSAQQAWNGNPHKTIIAVQQEQGCSLVIKQHQPDNPLTKSFLSPDDWALLRYCPCPILIVKAAVSWTGGVILAAVDVGSSDIEHRILQTGIVSHGFDLTQLTGGSLHLVSACPSPTQSAADPMYQLRESIQSYYREQCQAFQDEFNIDEQHIHIEEGSAELLIPQLAHRLKAAITVIGSVARTGVAGALYGNTSEMILDSVESDVLVLKANDVITHLEELTAPPLRSASLNTQAHTWPYNHPVRISN</sequence>